<keyword evidence="5" id="KW-0862">Zinc</keyword>
<keyword evidence="7" id="KW-0238">DNA-binding</keyword>
<dbReference type="Proteomes" id="UP001460270">
    <property type="component" value="Unassembled WGS sequence"/>
</dbReference>
<feature type="compositionally biased region" description="Basic and acidic residues" evidence="13">
    <location>
        <begin position="218"/>
        <end position="228"/>
    </location>
</feature>
<dbReference type="FunFam" id="3.30.160.60:FF:000100">
    <property type="entry name" value="Zinc finger 45-like"/>
    <property type="match status" value="1"/>
</dbReference>
<evidence type="ECO:0000256" key="7">
    <source>
        <dbReference type="ARBA" id="ARBA00023125"/>
    </source>
</evidence>
<dbReference type="SUPFAM" id="SSF57667">
    <property type="entry name" value="beta-beta-alpha zinc fingers"/>
    <property type="match status" value="1"/>
</dbReference>
<dbReference type="GO" id="GO:0008270">
    <property type="term" value="F:zinc ion binding"/>
    <property type="evidence" value="ECO:0007669"/>
    <property type="project" value="UniProtKB-KW"/>
</dbReference>
<evidence type="ECO:0000256" key="13">
    <source>
        <dbReference type="SAM" id="MobiDB-lite"/>
    </source>
</evidence>
<keyword evidence="4 11" id="KW-0863">Zinc-finger</keyword>
<organism evidence="15 16">
    <name type="scientific">Mugilogobius chulae</name>
    <name type="common">yellowstripe goby</name>
    <dbReference type="NCBI Taxonomy" id="88201"/>
    <lineage>
        <taxon>Eukaryota</taxon>
        <taxon>Metazoa</taxon>
        <taxon>Chordata</taxon>
        <taxon>Craniata</taxon>
        <taxon>Vertebrata</taxon>
        <taxon>Euteleostomi</taxon>
        <taxon>Actinopterygii</taxon>
        <taxon>Neopterygii</taxon>
        <taxon>Teleostei</taxon>
        <taxon>Neoteleostei</taxon>
        <taxon>Acanthomorphata</taxon>
        <taxon>Gobiaria</taxon>
        <taxon>Gobiiformes</taxon>
        <taxon>Gobioidei</taxon>
        <taxon>Gobiidae</taxon>
        <taxon>Gobionellinae</taxon>
        <taxon>Mugilogobius</taxon>
    </lineage>
</organism>
<dbReference type="InterPro" id="IPR013087">
    <property type="entry name" value="Znf_C2H2_type"/>
</dbReference>
<dbReference type="GO" id="GO:0000981">
    <property type="term" value="F:DNA-binding transcription factor activity, RNA polymerase II-specific"/>
    <property type="evidence" value="ECO:0007669"/>
    <property type="project" value="TreeGrafter"/>
</dbReference>
<dbReference type="SMART" id="SM00355">
    <property type="entry name" value="ZnF_C2H2"/>
    <property type="match status" value="2"/>
</dbReference>
<keyword evidence="3" id="KW-0677">Repeat</keyword>
<evidence type="ECO:0000256" key="3">
    <source>
        <dbReference type="ARBA" id="ARBA00022737"/>
    </source>
</evidence>
<evidence type="ECO:0000259" key="14">
    <source>
        <dbReference type="PROSITE" id="PS50157"/>
    </source>
</evidence>
<evidence type="ECO:0000256" key="10">
    <source>
        <dbReference type="ARBA" id="ARBA00038409"/>
    </source>
</evidence>
<dbReference type="PANTHER" id="PTHR23235:SF23">
    <property type="entry name" value="TRANSCRIPTION FACTOR SP6"/>
    <property type="match status" value="1"/>
</dbReference>
<dbReference type="Pfam" id="PF10197">
    <property type="entry name" value="Cir_N"/>
    <property type="match status" value="1"/>
</dbReference>
<feature type="domain" description="C2H2-type" evidence="14">
    <location>
        <begin position="160"/>
        <end position="189"/>
    </location>
</feature>
<evidence type="ECO:0000313" key="15">
    <source>
        <dbReference type="EMBL" id="KAK7930742.1"/>
    </source>
</evidence>
<dbReference type="PROSITE" id="PS00028">
    <property type="entry name" value="ZINC_FINGER_C2H2_1"/>
    <property type="match status" value="2"/>
</dbReference>
<evidence type="ECO:0000256" key="9">
    <source>
        <dbReference type="ARBA" id="ARBA00023242"/>
    </source>
</evidence>
<dbReference type="InterPro" id="IPR019339">
    <property type="entry name" value="CIR_N_dom"/>
</dbReference>
<dbReference type="InterPro" id="IPR036236">
    <property type="entry name" value="Znf_C2H2_sf"/>
</dbReference>
<feature type="compositionally biased region" description="Basic and acidic residues" evidence="13">
    <location>
        <begin position="247"/>
        <end position="256"/>
    </location>
</feature>
<evidence type="ECO:0000256" key="2">
    <source>
        <dbReference type="ARBA" id="ARBA00022723"/>
    </source>
</evidence>
<feature type="coiled-coil region" evidence="12">
    <location>
        <begin position="276"/>
        <end position="307"/>
    </location>
</feature>
<sequence>MAIHWGSWESWDLQTGQGLPSVSAGGSMGLQSPLGRTALTTVVQPACSSARTSFSCTSFSCTPISHIPSLSSRRNLTNRRSRRDAPSPHIALNPKGAPRHEVGTGCMPLSQLCPCRAAGAKCRRQEEAHAQLSHPRLWKGVRQDVPPKAHLRWHSGDRPFVCNWLFCGKRFPRSEELQRHLNTHTGAKKLSCPLCNRVFMRNDHLTKHMRTHTSAGEAEERVNGEKGFDATAPPQSAPNVSASDVPEPTRKLKTEPDTANLKKSWHPQTMKNIERVWKAEQKHEAERKKIEELQKELKDERAREEMTRFAEESGAINLLQWHQLAQVSSENFSDLEGL</sequence>
<dbReference type="GO" id="GO:0005634">
    <property type="term" value="C:nucleus"/>
    <property type="evidence" value="ECO:0007669"/>
    <property type="project" value="UniProtKB-SubCell"/>
</dbReference>
<evidence type="ECO:0000256" key="11">
    <source>
        <dbReference type="PROSITE-ProRule" id="PRU00042"/>
    </source>
</evidence>
<accession>A0AAW0PMC5</accession>
<reference evidence="16" key="1">
    <citation type="submission" date="2024-04" db="EMBL/GenBank/DDBJ databases">
        <title>Salinicola lusitanus LLJ914,a marine bacterium isolated from the Okinawa Trough.</title>
        <authorList>
            <person name="Li J."/>
        </authorList>
    </citation>
    <scope>NUCLEOTIDE SEQUENCE [LARGE SCALE GENOMIC DNA]</scope>
</reference>
<keyword evidence="9" id="KW-0539">Nucleus</keyword>
<keyword evidence="2" id="KW-0479">Metal-binding</keyword>
<evidence type="ECO:0000256" key="12">
    <source>
        <dbReference type="SAM" id="Coils"/>
    </source>
</evidence>
<evidence type="ECO:0000256" key="8">
    <source>
        <dbReference type="ARBA" id="ARBA00023163"/>
    </source>
</evidence>
<evidence type="ECO:0000256" key="4">
    <source>
        <dbReference type="ARBA" id="ARBA00022771"/>
    </source>
</evidence>
<evidence type="ECO:0000256" key="6">
    <source>
        <dbReference type="ARBA" id="ARBA00023015"/>
    </source>
</evidence>
<dbReference type="SMART" id="SM01083">
    <property type="entry name" value="Cir_N"/>
    <property type="match status" value="1"/>
</dbReference>
<dbReference type="GO" id="GO:0000978">
    <property type="term" value="F:RNA polymerase II cis-regulatory region sequence-specific DNA binding"/>
    <property type="evidence" value="ECO:0007669"/>
    <property type="project" value="TreeGrafter"/>
</dbReference>
<feature type="compositionally biased region" description="Polar residues" evidence="13">
    <location>
        <begin position="233"/>
        <end position="242"/>
    </location>
</feature>
<evidence type="ECO:0000256" key="5">
    <source>
        <dbReference type="ARBA" id="ARBA00022833"/>
    </source>
</evidence>
<dbReference type="FunFam" id="3.30.160.60:FF:000014">
    <property type="entry name" value="Transcription factor Sp3"/>
    <property type="match status" value="1"/>
</dbReference>
<feature type="region of interest" description="Disordered" evidence="13">
    <location>
        <begin position="72"/>
        <end position="98"/>
    </location>
</feature>
<comment type="subcellular location">
    <subcellularLocation>
        <location evidence="1">Nucleus</location>
    </subcellularLocation>
</comment>
<keyword evidence="12" id="KW-0175">Coiled coil</keyword>
<feature type="region of interest" description="Disordered" evidence="13">
    <location>
        <begin position="209"/>
        <end position="263"/>
    </location>
</feature>
<dbReference type="AlphaFoldDB" id="A0AAW0PMC5"/>
<comment type="similarity">
    <text evidence="10">Belongs to the Sp1 C2H2-type zinc-finger protein family.</text>
</comment>
<dbReference type="PROSITE" id="PS50157">
    <property type="entry name" value="ZINC_FINGER_C2H2_2"/>
    <property type="match status" value="2"/>
</dbReference>
<gene>
    <name evidence="15" type="ORF">WMY93_007137</name>
</gene>
<proteinExistence type="inferred from homology"/>
<name>A0AAW0PMC5_9GOBI</name>
<dbReference type="Gene3D" id="3.30.160.60">
    <property type="entry name" value="Classic Zinc Finger"/>
    <property type="match status" value="2"/>
</dbReference>
<keyword evidence="6" id="KW-0805">Transcription regulation</keyword>
<dbReference type="PANTHER" id="PTHR23235">
    <property type="entry name" value="KRUEPPEL-LIKE TRANSCRIPTION FACTOR"/>
    <property type="match status" value="1"/>
</dbReference>
<comment type="caution">
    <text evidence="15">The sequence shown here is derived from an EMBL/GenBank/DDBJ whole genome shotgun (WGS) entry which is preliminary data.</text>
</comment>
<dbReference type="Pfam" id="PF00096">
    <property type="entry name" value="zf-C2H2"/>
    <property type="match status" value="2"/>
</dbReference>
<keyword evidence="8" id="KW-0804">Transcription</keyword>
<evidence type="ECO:0000256" key="1">
    <source>
        <dbReference type="ARBA" id="ARBA00004123"/>
    </source>
</evidence>
<evidence type="ECO:0000313" key="16">
    <source>
        <dbReference type="Proteomes" id="UP001460270"/>
    </source>
</evidence>
<keyword evidence="16" id="KW-1185">Reference proteome</keyword>
<dbReference type="EMBL" id="JBBPFD010000004">
    <property type="protein sequence ID" value="KAK7930742.1"/>
    <property type="molecule type" value="Genomic_DNA"/>
</dbReference>
<feature type="domain" description="C2H2-type" evidence="14">
    <location>
        <begin position="190"/>
        <end position="217"/>
    </location>
</feature>
<protein>
    <recommendedName>
        <fullName evidence="14">C2H2-type domain-containing protein</fullName>
    </recommendedName>
</protein>